<gene>
    <name evidence="2" type="ORF">D9758_010558</name>
</gene>
<proteinExistence type="predicted"/>
<feature type="compositionally biased region" description="Low complexity" evidence="1">
    <location>
        <begin position="90"/>
        <end position="105"/>
    </location>
</feature>
<feature type="region of interest" description="Disordered" evidence="1">
    <location>
        <begin position="25"/>
        <end position="116"/>
    </location>
</feature>
<feature type="compositionally biased region" description="Pro residues" evidence="1">
    <location>
        <begin position="71"/>
        <end position="89"/>
    </location>
</feature>
<evidence type="ECO:0000256" key="1">
    <source>
        <dbReference type="SAM" id="MobiDB-lite"/>
    </source>
</evidence>
<feature type="compositionally biased region" description="Low complexity" evidence="1">
    <location>
        <begin position="35"/>
        <end position="48"/>
    </location>
</feature>
<comment type="caution">
    <text evidence="2">The sequence shown here is derived from an EMBL/GenBank/DDBJ whole genome shotgun (WGS) entry which is preliminary data.</text>
</comment>
<protein>
    <submittedName>
        <fullName evidence="2">Uncharacterized protein</fullName>
    </submittedName>
</protein>
<keyword evidence="3" id="KW-1185">Reference proteome</keyword>
<dbReference type="EMBL" id="JAACJM010000061">
    <property type="protein sequence ID" value="KAF5353850.1"/>
    <property type="molecule type" value="Genomic_DNA"/>
</dbReference>
<dbReference type="Proteomes" id="UP000559256">
    <property type="component" value="Unassembled WGS sequence"/>
</dbReference>
<reference evidence="2 3" key="1">
    <citation type="journal article" date="2020" name="ISME J.">
        <title>Uncovering the hidden diversity of litter-decomposition mechanisms in mushroom-forming fungi.</title>
        <authorList>
            <person name="Floudas D."/>
            <person name="Bentzer J."/>
            <person name="Ahren D."/>
            <person name="Johansson T."/>
            <person name="Persson P."/>
            <person name="Tunlid A."/>
        </authorList>
    </citation>
    <scope>NUCLEOTIDE SEQUENCE [LARGE SCALE GENOMIC DNA]</scope>
    <source>
        <strain evidence="2 3">CBS 291.85</strain>
    </source>
</reference>
<sequence>MFIIRDYRTFDFKEKDEVDKHYPQFYHKTDKAIPSTSNASASSTSKSSMPAQPNPPTPTSLRLRIRSLPHHPSPLSIPPSVTPSPPPVPFSTSPTSLSPSSLSTVKSGNTSNKLPTGVYGKVLYRQRNSGVFDA</sequence>
<accession>A0A8H5D5H0</accession>
<organism evidence="2 3">
    <name type="scientific">Tetrapyrgos nigripes</name>
    <dbReference type="NCBI Taxonomy" id="182062"/>
    <lineage>
        <taxon>Eukaryota</taxon>
        <taxon>Fungi</taxon>
        <taxon>Dikarya</taxon>
        <taxon>Basidiomycota</taxon>
        <taxon>Agaricomycotina</taxon>
        <taxon>Agaricomycetes</taxon>
        <taxon>Agaricomycetidae</taxon>
        <taxon>Agaricales</taxon>
        <taxon>Marasmiineae</taxon>
        <taxon>Marasmiaceae</taxon>
        <taxon>Tetrapyrgos</taxon>
    </lineage>
</organism>
<dbReference type="AlphaFoldDB" id="A0A8H5D5H0"/>
<name>A0A8H5D5H0_9AGAR</name>
<evidence type="ECO:0000313" key="2">
    <source>
        <dbReference type="EMBL" id="KAF5353850.1"/>
    </source>
</evidence>
<evidence type="ECO:0000313" key="3">
    <source>
        <dbReference type="Proteomes" id="UP000559256"/>
    </source>
</evidence>